<reference evidence="2 3" key="1">
    <citation type="submission" date="2017-09" db="EMBL/GenBank/DDBJ databases">
        <title>Large-scale bioinformatics analysis of Bacillus genomes uncovers conserved roles of natural products in bacterial physiology.</title>
        <authorList>
            <consortium name="Agbiome Team Llc"/>
            <person name="Bleich R.M."/>
            <person name="Grubbs K.J."/>
            <person name="Santa Maria K.C."/>
            <person name="Allen S.E."/>
            <person name="Farag S."/>
            <person name="Shank E.A."/>
            <person name="Bowers A."/>
        </authorList>
    </citation>
    <scope>NUCLEOTIDE SEQUENCE [LARGE SCALE GENOMIC DNA]</scope>
    <source>
        <strain evidence="2 3">AFS064137</strain>
    </source>
</reference>
<dbReference type="RefSeq" id="WP_098680218.1">
    <property type="nucleotide sequence ID" value="NZ_NVCU01000516.1"/>
</dbReference>
<feature type="transmembrane region" description="Helical" evidence="1">
    <location>
        <begin position="7"/>
        <end position="27"/>
    </location>
</feature>
<name>A0A9X7ATB4_BACTU</name>
<organism evidence="2 3">
    <name type="scientific">Bacillus thuringiensis</name>
    <dbReference type="NCBI Taxonomy" id="1428"/>
    <lineage>
        <taxon>Bacteria</taxon>
        <taxon>Bacillati</taxon>
        <taxon>Bacillota</taxon>
        <taxon>Bacilli</taxon>
        <taxon>Bacillales</taxon>
        <taxon>Bacillaceae</taxon>
        <taxon>Bacillus</taxon>
        <taxon>Bacillus cereus group</taxon>
    </lineage>
</organism>
<dbReference type="Proteomes" id="UP000225910">
    <property type="component" value="Unassembled WGS sequence"/>
</dbReference>
<evidence type="ECO:0000313" key="2">
    <source>
        <dbReference type="EMBL" id="PFT72514.1"/>
    </source>
</evidence>
<dbReference type="AlphaFoldDB" id="A0A9X7ATB4"/>
<comment type="caution">
    <text evidence="2">The sequence shown here is derived from an EMBL/GenBank/DDBJ whole genome shotgun (WGS) entry which is preliminary data.</text>
</comment>
<keyword evidence="1" id="KW-1133">Transmembrane helix</keyword>
<proteinExistence type="predicted"/>
<sequence>MKYTNAFVKMIAVLMYIPIGYIVYLYVTRFPKYEWIINVGWGFFILLLLLMPIRMWKDTSKL</sequence>
<protein>
    <submittedName>
        <fullName evidence="2">Uncharacterized protein</fullName>
    </submittedName>
</protein>
<keyword evidence="1" id="KW-0472">Membrane</keyword>
<dbReference type="EMBL" id="NVCU01000516">
    <property type="protein sequence ID" value="PFT72514.1"/>
    <property type="molecule type" value="Genomic_DNA"/>
</dbReference>
<accession>A0A9X7ATB4</accession>
<evidence type="ECO:0000256" key="1">
    <source>
        <dbReference type="SAM" id="Phobius"/>
    </source>
</evidence>
<feature type="transmembrane region" description="Helical" evidence="1">
    <location>
        <begin position="33"/>
        <end position="53"/>
    </location>
</feature>
<gene>
    <name evidence="2" type="ORF">COK81_33300</name>
</gene>
<evidence type="ECO:0000313" key="3">
    <source>
        <dbReference type="Proteomes" id="UP000225910"/>
    </source>
</evidence>
<keyword evidence="1" id="KW-0812">Transmembrane</keyword>